<gene>
    <name evidence="6" type="ORF">QM524_15610</name>
</gene>
<dbReference type="InterPro" id="IPR007627">
    <property type="entry name" value="RNA_pol_sigma70_r2"/>
</dbReference>
<evidence type="ECO:0000313" key="6">
    <source>
        <dbReference type="EMBL" id="MDI9860642.1"/>
    </source>
</evidence>
<dbReference type="PANTHER" id="PTHR43133">
    <property type="entry name" value="RNA POLYMERASE ECF-TYPE SIGMA FACTO"/>
    <property type="match status" value="1"/>
</dbReference>
<dbReference type="EMBL" id="JASHIF010000012">
    <property type="protein sequence ID" value="MDI9860642.1"/>
    <property type="molecule type" value="Genomic_DNA"/>
</dbReference>
<keyword evidence="1" id="KW-0805">Transcription regulation</keyword>
<feature type="domain" description="RNA polymerase sigma-70 region 4" evidence="5">
    <location>
        <begin position="132"/>
        <end position="178"/>
    </location>
</feature>
<feature type="domain" description="RNA polymerase sigma-70 region 2" evidence="4">
    <location>
        <begin position="28"/>
        <end position="94"/>
    </location>
</feature>
<keyword evidence="2" id="KW-0731">Sigma factor</keyword>
<sequence>MSKRKTVISEDSLVALLRNKDQRGFSILYDNYSTALFGVIHKIVHSDEIAADVMQDSFVKIWKNIDGYNQAKGTLFTWILNVARNTAIDRIRSQEYQNSQRNQDLDSTINLIDSQGSSQFDIDAIGLGKVVEKLKPEHRQVIDLLYFKGYTQEEVSKEYGIPLGTVKTRVKSAINHLRDYFVSFSLMLLTWLI</sequence>
<proteinExistence type="predicted"/>
<dbReference type="PANTHER" id="PTHR43133:SF62">
    <property type="entry name" value="RNA POLYMERASE SIGMA FACTOR SIGZ"/>
    <property type="match status" value="1"/>
</dbReference>
<evidence type="ECO:0000256" key="1">
    <source>
        <dbReference type="ARBA" id="ARBA00023015"/>
    </source>
</evidence>
<dbReference type="NCBIfam" id="TIGR02937">
    <property type="entry name" value="sigma70-ECF"/>
    <property type="match status" value="1"/>
</dbReference>
<evidence type="ECO:0000256" key="3">
    <source>
        <dbReference type="ARBA" id="ARBA00023163"/>
    </source>
</evidence>
<dbReference type="RefSeq" id="WP_217903369.1">
    <property type="nucleotide sequence ID" value="NZ_JASHIF010000012.1"/>
</dbReference>
<dbReference type="Pfam" id="PF04542">
    <property type="entry name" value="Sigma70_r2"/>
    <property type="match status" value="1"/>
</dbReference>
<evidence type="ECO:0000259" key="4">
    <source>
        <dbReference type="Pfam" id="PF04542"/>
    </source>
</evidence>
<name>A0ABT6YAN2_9BACT</name>
<dbReference type="CDD" id="cd06171">
    <property type="entry name" value="Sigma70_r4"/>
    <property type="match status" value="1"/>
</dbReference>
<dbReference type="Proteomes" id="UP001236507">
    <property type="component" value="Unassembled WGS sequence"/>
</dbReference>
<keyword evidence="3" id="KW-0804">Transcription</keyword>
<accession>A0ABT6YAN2</accession>
<dbReference type="InterPro" id="IPR039425">
    <property type="entry name" value="RNA_pol_sigma-70-like"/>
</dbReference>
<dbReference type="InterPro" id="IPR007630">
    <property type="entry name" value="RNA_pol_sigma70_r4"/>
</dbReference>
<protein>
    <submittedName>
        <fullName evidence="6">Sigma-70 family RNA polymerase sigma factor</fullName>
    </submittedName>
</protein>
<dbReference type="InterPro" id="IPR014284">
    <property type="entry name" value="RNA_pol_sigma-70_dom"/>
</dbReference>
<comment type="caution">
    <text evidence="6">The sequence shown here is derived from an EMBL/GenBank/DDBJ whole genome shotgun (WGS) entry which is preliminary data.</text>
</comment>
<evidence type="ECO:0000256" key="2">
    <source>
        <dbReference type="ARBA" id="ARBA00023082"/>
    </source>
</evidence>
<keyword evidence="7" id="KW-1185">Reference proteome</keyword>
<reference evidence="6 7" key="1">
    <citation type="submission" date="2023-05" db="EMBL/GenBank/DDBJ databases">
        <title>Novel species of genus Flectobacillus isolated from stream in China.</title>
        <authorList>
            <person name="Lu H."/>
        </authorList>
    </citation>
    <scope>NUCLEOTIDE SEQUENCE [LARGE SCALE GENOMIC DNA]</scope>
    <source>
        <strain evidence="6 7">KCTC 42575</strain>
    </source>
</reference>
<dbReference type="Pfam" id="PF04545">
    <property type="entry name" value="Sigma70_r4"/>
    <property type="match status" value="1"/>
</dbReference>
<organism evidence="6 7">
    <name type="scientific">Flectobacillus roseus</name>
    <dbReference type="NCBI Taxonomy" id="502259"/>
    <lineage>
        <taxon>Bacteria</taxon>
        <taxon>Pseudomonadati</taxon>
        <taxon>Bacteroidota</taxon>
        <taxon>Cytophagia</taxon>
        <taxon>Cytophagales</taxon>
        <taxon>Flectobacillaceae</taxon>
        <taxon>Flectobacillus</taxon>
    </lineage>
</organism>
<evidence type="ECO:0000259" key="5">
    <source>
        <dbReference type="Pfam" id="PF04545"/>
    </source>
</evidence>
<evidence type="ECO:0000313" key="7">
    <source>
        <dbReference type="Proteomes" id="UP001236507"/>
    </source>
</evidence>